<protein>
    <submittedName>
        <fullName evidence="2">Uncharacterized protein</fullName>
    </submittedName>
</protein>
<feature type="compositionally biased region" description="Basic residues" evidence="1">
    <location>
        <begin position="232"/>
        <end position="255"/>
    </location>
</feature>
<dbReference type="AlphaFoldDB" id="A0AAD7J4P7"/>
<feature type="compositionally biased region" description="Basic and acidic residues" evidence="1">
    <location>
        <begin position="109"/>
        <end position="126"/>
    </location>
</feature>
<dbReference type="EMBL" id="JARJLG010000060">
    <property type="protein sequence ID" value="KAJ7756884.1"/>
    <property type="molecule type" value="Genomic_DNA"/>
</dbReference>
<evidence type="ECO:0000313" key="2">
    <source>
        <dbReference type="EMBL" id="KAJ7756884.1"/>
    </source>
</evidence>
<sequence>MTTSLSSLRGGGSTSSLTSGMGTSTTSALGSNFRSTGSVFTSWRSLFTPSSGLSHLRPASTLTLGGGVLVRGLVGVALLCGTSFSSSMMRPGSSSSPSSLTLSVSTLTRRGDLDRGGDLRGVRGRDGGSLPVTRLCGEGMRLVPQESGGLRLRLRRGVRGLRGEGRRRGGERERRGMNLRSELRSSQRGSGLYRSNGRSLSLKSKCGGGGRSRRSRSKVCGGERSLLSGSRGHPRSRSRGMSRSLRRGKGRGWSL</sequence>
<evidence type="ECO:0000313" key="3">
    <source>
        <dbReference type="Proteomes" id="UP001215280"/>
    </source>
</evidence>
<organism evidence="2 3">
    <name type="scientific">Mycena maculata</name>
    <dbReference type="NCBI Taxonomy" id="230809"/>
    <lineage>
        <taxon>Eukaryota</taxon>
        <taxon>Fungi</taxon>
        <taxon>Dikarya</taxon>
        <taxon>Basidiomycota</taxon>
        <taxon>Agaricomycotina</taxon>
        <taxon>Agaricomycetes</taxon>
        <taxon>Agaricomycetidae</taxon>
        <taxon>Agaricales</taxon>
        <taxon>Marasmiineae</taxon>
        <taxon>Mycenaceae</taxon>
        <taxon>Mycena</taxon>
    </lineage>
</organism>
<gene>
    <name evidence="2" type="ORF">DFH07DRAFT_820333</name>
</gene>
<feature type="region of interest" description="Disordered" evidence="1">
    <location>
        <begin position="1"/>
        <end position="28"/>
    </location>
</feature>
<proteinExistence type="predicted"/>
<dbReference type="Proteomes" id="UP001215280">
    <property type="component" value="Unassembled WGS sequence"/>
</dbReference>
<keyword evidence="3" id="KW-1185">Reference proteome</keyword>
<feature type="compositionally biased region" description="Low complexity" evidence="1">
    <location>
        <begin position="86"/>
        <end position="108"/>
    </location>
</feature>
<feature type="region of interest" description="Disordered" evidence="1">
    <location>
        <begin position="86"/>
        <end position="130"/>
    </location>
</feature>
<evidence type="ECO:0000256" key="1">
    <source>
        <dbReference type="SAM" id="MobiDB-lite"/>
    </source>
</evidence>
<feature type="compositionally biased region" description="Basic and acidic residues" evidence="1">
    <location>
        <begin position="161"/>
        <end position="185"/>
    </location>
</feature>
<reference evidence="2" key="1">
    <citation type="submission" date="2023-03" db="EMBL/GenBank/DDBJ databases">
        <title>Massive genome expansion in bonnet fungi (Mycena s.s.) driven by repeated elements and novel gene families across ecological guilds.</title>
        <authorList>
            <consortium name="Lawrence Berkeley National Laboratory"/>
            <person name="Harder C.B."/>
            <person name="Miyauchi S."/>
            <person name="Viragh M."/>
            <person name="Kuo A."/>
            <person name="Thoen E."/>
            <person name="Andreopoulos B."/>
            <person name="Lu D."/>
            <person name="Skrede I."/>
            <person name="Drula E."/>
            <person name="Henrissat B."/>
            <person name="Morin E."/>
            <person name="Kohler A."/>
            <person name="Barry K."/>
            <person name="LaButti K."/>
            <person name="Morin E."/>
            <person name="Salamov A."/>
            <person name="Lipzen A."/>
            <person name="Mereny Z."/>
            <person name="Hegedus B."/>
            <person name="Baldrian P."/>
            <person name="Stursova M."/>
            <person name="Weitz H."/>
            <person name="Taylor A."/>
            <person name="Grigoriev I.V."/>
            <person name="Nagy L.G."/>
            <person name="Martin F."/>
            <person name="Kauserud H."/>
        </authorList>
    </citation>
    <scope>NUCLEOTIDE SEQUENCE</scope>
    <source>
        <strain evidence="2">CBHHK188m</strain>
    </source>
</reference>
<comment type="caution">
    <text evidence="2">The sequence shown here is derived from an EMBL/GenBank/DDBJ whole genome shotgun (WGS) entry which is preliminary data.</text>
</comment>
<feature type="region of interest" description="Disordered" evidence="1">
    <location>
        <begin position="161"/>
        <end position="255"/>
    </location>
</feature>
<name>A0AAD7J4P7_9AGAR</name>
<feature type="compositionally biased region" description="Low complexity" evidence="1">
    <location>
        <begin position="218"/>
        <end position="231"/>
    </location>
</feature>
<accession>A0AAD7J4P7</accession>